<feature type="repeat" description="ANK" evidence="3">
    <location>
        <begin position="225"/>
        <end position="257"/>
    </location>
</feature>
<reference evidence="4" key="2">
    <citation type="journal article" date="2023" name="Microbiol Resour">
        <title>Decontamination and Annotation of the Draft Genome Sequence of the Oomycete Lagenidium giganteum ARSEF 373.</title>
        <authorList>
            <person name="Morgan W.R."/>
            <person name="Tartar A."/>
        </authorList>
    </citation>
    <scope>NUCLEOTIDE SEQUENCE</scope>
    <source>
        <strain evidence="4">ARSEF 373</strain>
    </source>
</reference>
<evidence type="ECO:0000256" key="1">
    <source>
        <dbReference type="ARBA" id="ARBA00022737"/>
    </source>
</evidence>
<dbReference type="Gene3D" id="1.25.40.20">
    <property type="entry name" value="Ankyrin repeat-containing domain"/>
    <property type="match status" value="3"/>
</dbReference>
<dbReference type="InterPro" id="IPR036770">
    <property type="entry name" value="Ankyrin_rpt-contain_sf"/>
</dbReference>
<keyword evidence="5" id="KW-1185">Reference proteome</keyword>
<evidence type="ECO:0000256" key="2">
    <source>
        <dbReference type="ARBA" id="ARBA00023043"/>
    </source>
</evidence>
<evidence type="ECO:0000313" key="4">
    <source>
        <dbReference type="EMBL" id="DAZ95073.1"/>
    </source>
</evidence>
<feature type="repeat" description="ANK" evidence="3">
    <location>
        <begin position="158"/>
        <end position="190"/>
    </location>
</feature>
<dbReference type="InterPro" id="IPR002110">
    <property type="entry name" value="Ankyrin_rpt"/>
</dbReference>
<gene>
    <name evidence="4" type="ORF">N0F65_002967</name>
</gene>
<name>A0AAV2YMQ4_9STRA</name>
<dbReference type="SUPFAM" id="SSF48403">
    <property type="entry name" value="Ankyrin repeat"/>
    <property type="match status" value="1"/>
</dbReference>
<keyword evidence="1" id="KW-0677">Repeat</keyword>
<dbReference type="PRINTS" id="PR01415">
    <property type="entry name" value="ANKYRIN"/>
</dbReference>
<dbReference type="PANTHER" id="PTHR24198:SF165">
    <property type="entry name" value="ANKYRIN REPEAT-CONTAINING PROTEIN-RELATED"/>
    <property type="match status" value="1"/>
</dbReference>
<sequence>MTLSGGVSVIDAAPVHPRSTAIVPVNKRSNQKQHKSTKVWNFIGHKLAGLTSVSRQKHRKLLEVVAKGNVAEVMDHLASTPNAVELSCKTSNGQSALHIAASRGYNQIVTLLLDRGADVNEQTNDGASALYLACENNREMAAKILLRHRARVNLSTQSGMQAIHAATKQGHSTIVELLLQNKAHYDAVVPGSQLTPLMMASLAGSSDLVEMLLDAGADPHAEDNEGNTPLHFSCREGHYRATYLLLTAGADPYMPNVHEDTAFEVAEANGHSHIAYLLETNGMGAAKSVHDMDRAFVQDERLSESLARNRPELAEIIVKNRLKYSKFYELGCLGEETAIDTFDVPVVETEF</sequence>
<dbReference type="PROSITE" id="PS50088">
    <property type="entry name" value="ANK_REPEAT"/>
    <property type="match status" value="5"/>
</dbReference>
<evidence type="ECO:0000313" key="5">
    <source>
        <dbReference type="Proteomes" id="UP001146120"/>
    </source>
</evidence>
<feature type="repeat" description="ANK" evidence="3">
    <location>
        <begin position="125"/>
        <end position="157"/>
    </location>
</feature>
<feature type="repeat" description="ANK" evidence="3">
    <location>
        <begin position="92"/>
        <end position="124"/>
    </location>
</feature>
<keyword evidence="2 3" id="KW-0040">ANK repeat</keyword>
<comment type="caution">
    <text evidence="4">The sequence shown here is derived from an EMBL/GenBank/DDBJ whole genome shotgun (WGS) entry which is preliminary data.</text>
</comment>
<dbReference type="PANTHER" id="PTHR24198">
    <property type="entry name" value="ANKYRIN REPEAT AND PROTEIN KINASE DOMAIN-CONTAINING PROTEIN"/>
    <property type="match status" value="1"/>
</dbReference>
<dbReference type="Pfam" id="PF00023">
    <property type="entry name" value="Ank"/>
    <property type="match status" value="1"/>
</dbReference>
<evidence type="ECO:0000256" key="3">
    <source>
        <dbReference type="PROSITE-ProRule" id="PRU00023"/>
    </source>
</evidence>
<organism evidence="4 5">
    <name type="scientific">Lagenidium giganteum</name>
    <dbReference type="NCBI Taxonomy" id="4803"/>
    <lineage>
        <taxon>Eukaryota</taxon>
        <taxon>Sar</taxon>
        <taxon>Stramenopiles</taxon>
        <taxon>Oomycota</taxon>
        <taxon>Peronosporomycetes</taxon>
        <taxon>Pythiales</taxon>
        <taxon>Pythiaceae</taxon>
    </lineage>
</organism>
<dbReference type="EMBL" id="DAKRPA010000219">
    <property type="protein sequence ID" value="DAZ95073.1"/>
    <property type="molecule type" value="Genomic_DNA"/>
</dbReference>
<accession>A0AAV2YMQ4</accession>
<protein>
    <recommendedName>
        <fullName evidence="6">Ankyrin repeat protein</fullName>
    </recommendedName>
</protein>
<dbReference type="Proteomes" id="UP001146120">
    <property type="component" value="Unassembled WGS sequence"/>
</dbReference>
<reference evidence="4" key="1">
    <citation type="submission" date="2022-11" db="EMBL/GenBank/DDBJ databases">
        <authorList>
            <person name="Morgan W.R."/>
            <person name="Tartar A."/>
        </authorList>
    </citation>
    <scope>NUCLEOTIDE SEQUENCE</scope>
    <source>
        <strain evidence="4">ARSEF 373</strain>
    </source>
</reference>
<dbReference type="Pfam" id="PF12796">
    <property type="entry name" value="Ank_2"/>
    <property type="match status" value="2"/>
</dbReference>
<dbReference type="SMART" id="SM00248">
    <property type="entry name" value="ANK"/>
    <property type="match status" value="5"/>
</dbReference>
<dbReference type="AlphaFoldDB" id="A0AAV2YMQ4"/>
<dbReference type="PROSITE" id="PS50297">
    <property type="entry name" value="ANK_REP_REGION"/>
    <property type="match status" value="4"/>
</dbReference>
<proteinExistence type="predicted"/>
<feature type="repeat" description="ANK" evidence="3">
    <location>
        <begin position="192"/>
        <end position="224"/>
    </location>
</feature>
<evidence type="ECO:0008006" key="6">
    <source>
        <dbReference type="Google" id="ProtNLM"/>
    </source>
</evidence>